<evidence type="ECO:0000256" key="2">
    <source>
        <dbReference type="ARBA" id="ARBA00012224"/>
    </source>
</evidence>
<dbReference type="NCBIfam" id="TIGR04350">
    <property type="entry name" value="C_S_lyase_PatB"/>
    <property type="match status" value="1"/>
</dbReference>
<dbReference type="InterPro" id="IPR015422">
    <property type="entry name" value="PyrdxlP-dep_Trfase_small"/>
</dbReference>
<organism evidence="7 8">
    <name type="scientific">Sutterella seckii</name>
    <dbReference type="NCBI Taxonomy" id="1944635"/>
    <lineage>
        <taxon>Bacteria</taxon>
        <taxon>Pseudomonadati</taxon>
        <taxon>Pseudomonadota</taxon>
        <taxon>Betaproteobacteria</taxon>
        <taxon>Burkholderiales</taxon>
        <taxon>Sutterellaceae</taxon>
        <taxon>Sutterella</taxon>
    </lineage>
</organism>
<dbReference type="Proteomes" id="UP000430564">
    <property type="component" value="Unassembled WGS sequence"/>
</dbReference>
<dbReference type="AlphaFoldDB" id="A0A6I1EN59"/>
<dbReference type="InterPro" id="IPR051798">
    <property type="entry name" value="Class-II_PLP-Dep_Aminotrans"/>
</dbReference>
<dbReference type="EC" id="4.4.1.13" evidence="2"/>
<protein>
    <recommendedName>
        <fullName evidence="2">cysteine-S-conjugate beta-lyase</fullName>
        <ecNumber evidence="2">4.4.1.13</ecNumber>
    </recommendedName>
</protein>
<gene>
    <name evidence="7" type="ORF">GBM95_07160</name>
</gene>
<dbReference type="CDD" id="cd00609">
    <property type="entry name" value="AAT_like"/>
    <property type="match status" value="1"/>
</dbReference>
<dbReference type="EMBL" id="WEHX01000042">
    <property type="protein sequence ID" value="KAB7659047.1"/>
    <property type="molecule type" value="Genomic_DNA"/>
</dbReference>
<evidence type="ECO:0000313" key="7">
    <source>
        <dbReference type="EMBL" id="KAB7659047.1"/>
    </source>
</evidence>
<evidence type="ECO:0000256" key="1">
    <source>
        <dbReference type="ARBA" id="ARBA00001933"/>
    </source>
</evidence>
<dbReference type="InterPro" id="IPR027619">
    <property type="entry name" value="C-S_lyase_PatB-like"/>
</dbReference>
<dbReference type="SUPFAM" id="SSF53383">
    <property type="entry name" value="PLP-dependent transferases"/>
    <property type="match status" value="1"/>
</dbReference>
<keyword evidence="3" id="KW-0663">Pyridoxal phosphate</keyword>
<dbReference type="InterPro" id="IPR015421">
    <property type="entry name" value="PyrdxlP-dep_Trfase_major"/>
</dbReference>
<evidence type="ECO:0000256" key="5">
    <source>
        <dbReference type="ARBA" id="ARBA00037974"/>
    </source>
</evidence>
<dbReference type="OrthoDB" id="9803354at2"/>
<dbReference type="GO" id="GO:0047804">
    <property type="term" value="F:cysteine-S-conjugate beta-lyase activity"/>
    <property type="evidence" value="ECO:0007669"/>
    <property type="project" value="UniProtKB-EC"/>
</dbReference>
<name>A0A6I1EN59_9BURK</name>
<evidence type="ECO:0000256" key="3">
    <source>
        <dbReference type="ARBA" id="ARBA00022898"/>
    </source>
</evidence>
<dbReference type="GO" id="GO:0008483">
    <property type="term" value="F:transaminase activity"/>
    <property type="evidence" value="ECO:0007669"/>
    <property type="project" value="UniProtKB-KW"/>
</dbReference>
<keyword evidence="7" id="KW-0808">Transferase</keyword>
<dbReference type="Gene3D" id="3.90.1150.10">
    <property type="entry name" value="Aspartate Aminotransferase, domain 1"/>
    <property type="match status" value="1"/>
</dbReference>
<evidence type="ECO:0000256" key="4">
    <source>
        <dbReference type="ARBA" id="ARBA00023239"/>
    </source>
</evidence>
<dbReference type="PANTHER" id="PTHR43525">
    <property type="entry name" value="PROTEIN MALY"/>
    <property type="match status" value="1"/>
</dbReference>
<comment type="caution">
    <text evidence="7">The sequence shown here is derived from an EMBL/GenBank/DDBJ whole genome shotgun (WGS) entry which is preliminary data.</text>
</comment>
<keyword evidence="4" id="KW-0456">Lyase</keyword>
<dbReference type="InterPro" id="IPR015424">
    <property type="entry name" value="PyrdxlP-dep_Trfase"/>
</dbReference>
<comment type="similarity">
    <text evidence="5">Belongs to the class-II pyridoxal-phosphate-dependent aminotransferase family. MalY/PatB cystathionine beta-lyase subfamily.</text>
</comment>
<dbReference type="RefSeq" id="WP_152158474.1">
    <property type="nucleotide sequence ID" value="NZ_WEHX01000042.1"/>
</dbReference>
<proteinExistence type="inferred from homology"/>
<evidence type="ECO:0000259" key="6">
    <source>
        <dbReference type="Pfam" id="PF00155"/>
    </source>
</evidence>
<comment type="cofactor">
    <cofactor evidence="1">
        <name>pyridoxal 5'-phosphate</name>
        <dbReference type="ChEBI" id="CHEBI:597326"/>
    </cofactor>
</comment>
<dbReference type="GO" id="GO:0030170">
    <property type="term" value="F:pyridoxal phosphate binding"/>
    <property type="evidence" value="ECO:0007669"/>
    <property type="project" value="InterPro"/>
</dbReference>
<feature type="domain" description="Aminotransferase class I/classII large" evidence="6">
    <location>
        <begin position="26"/>
        <end position="379"/>
    </location>
</feature>
<reference evidence="7 8" key="1">
    <citation type="submission" date="2019-10" db="EMBL/GenBank/DDBJ databases">
        <title>Genome diversity of Sutterella seckii.</title>
        <authorList>
            <person name="Chaplin A.V."/>
            <person name="Sokolova S.R."/>
            <person name="Mosin K.A."/>
            <person name="Ivanova E.L."/>
            <person name="Kochetkova T.O."/>
            <person name="Goltsov A.Y."/>
            <person name="Trofimov D.Y."/>
            <person name="Efimov B.A."/>
        </authorList>
    </citation>
    <scope>NUCLEOTIDE SEQUENCE [LARGE SCALE GENOMIC DNA]</scope>
    <source>
        <strain evidence="7 8">ASD393</strain>
    </source>
</reference>
<dbReference type="InterPro" id="IPR004839">
    <property type="entry name" value="Aminotransferase_I/II_large"/>
</dbReference>
<dbReference type="PANTHER" id="PTHR43525:SF1">
    <property type="entry name" value="PROTEIN MALY"/>
    <property type="match status" value="1"/>
</dbReference>
<dbReference type="Gene3D" id="3.40.640.10">
    <property type="entry name" value="Type I PLP-dependent aspartate aminotransferase-like (Major domain)"/>
    <property type="match status" value="1"/>
</dbReference>
<evidence type="ECO:0000313" key="8">
    <source>
        <dbReference type="Proteomes" id="UP000430564"/>
    </source>
</evidence>
<sequence>MQYDFDRVIDRRTIDSAKWTAYPKDVLPLWVADSDFQCPQPVIDAVMKIAETGVYGYPNGHAGIVEKATVSWCARHYGLEVLPSEVQYCPSMCFGLAVAIRAFTKPGGKVLMQVPAYPPFIELAKSNGRIPSMNALKLVDGRYAIDFEDFERRAADPECTLFLLCSPHNPTGRVFSKEELERIVSICCRHNVVILADEVHSGFVFKGEHTTLLTLSEAARSITVYGNSPSKTFNTAGLRAAVLISKNPALAARVKAELAASQPDRSAFSQAGFAAAWTECDDYAEQVRAYVKENLAFAHDFFEKRIPSIRSYMPEASYLMWLDCSALGFNTQADLTRFFLEEAKVAMNPGESFGPGGKNHMRLNTACPRLILEEALSRIEAAADKRMAELAAK</sequence>
<keyword evidence="7" id="KW-0032">Aminotransferase</keyword>
<dbReference type="Pfam" id="PF00155">
    <property type="entry name" value="Aminotran_1_2"/>
    <property type="match status" value="1"/>
</dbReference>
<accession>A0A6I1EN59</accession>